<name>X1LZA5_9ZZZZ</name>
<sequence>KLGVVTVTSPLRAKKPNVTRLVSDVLKQLKDSGIEAVSPQTFASDMESADKLVKAFINNLLGNHVAIVKGNISFRQRP</sequence>
<dbReference type="AlphaFoldDB" id="X1LZA5"/>
<accession>X1LZA5</accession>
<comment type="caution">
    <text evidence="1">The sequence shown here is derived from an EMBL/GenBank/DDBJ whole genome shotgun (WGS) entry which is preliminary data.</text>
</comment>
<feature type="non-terminal residue" evidence="1">
    <location>
        <position position="1"/>
    </location>
</feature>
<evidence type="ECO:0000313" key="1">
    <source>
        <dbReference type="EMBL" id="GAI24707.1"/>
    </source>
</evidence>
<dbReference type="EMBL" id="BARV01017559">
    <property type="protein sequence ID" value="GAI24707.1"/>
    <property type="molecule type" value="Genomic_DNA"/>
</dbReference>
<organism evidence="1">
    <name type="scientific">marine sediment metagenome</name>
    <dbReference type="NCBI Taxonomy" id="412755"/>
    <lineage>
        <taxon>unclassified sequences</taxon>
        <taxon>metagenomes</taxon>
        <taxon>ecological metagenomes</taxon>
    </lineage>
</organism>
<gene>
    <name evidence="1" type="ORF">S06H3_29892</name>
</gene>
<proteinExistence type="predicted"/>
<reference evidence="1" key="1">
    <citation type="journal article" date="2014" name="Front. Microbiol.">
        <title>High frequency of phylogenetically diverse reductive dehalogenase-homologous genes in deep subseafloor sedimentary metagenomes.</title>
        <authorList>
            <person name="Kawai M."/>
            <person name="Futagami T."/>
            <person name="Toyoda A."/>
            <person name="Takaki Y."/>
            <person name="Nishi S."/>
            <person name="Hori S."/>
            <person name="Arai W."/>
            <person name="Tsubouchi T."/>
            <person name="Morono Y."/>
            <person name="Uchiyama I."/>
            <person name="Ito T."/>
            <person name="Fujiyama A."/>
            <person name="Inagaki F."/>
            <person name="Takami H."/>
        </authorList>
    </citation>
    <scope>NUCLEOTIDE SEQUENCE</scope>
    <source>
        <strain evidence="1">Expedition CK06-06</strain>
    </source>
</reference>
<protein>
    <submittedName>
        <fullName evidence="1">Uncharacterized protein</fullName>
    </submittedName>
</protein>